<sequence length="54" mass="6149">MSGPDDERRVDLADFDDGPPVLPDITDDERGSSWGEREEDDIARLLEDRPPHWG</sequence>
<comment type="caution">
    <text evidence="2">The sequence shown here is derived from an EMBL/GenBank/DDBJ whole genome shotgun (WGS) entry which is preliminary data.</text>
</comment>
<evidence type="ECO:0000313" key="2">
    <source>
        <dbReference type="EMBL" id="MDA2808825.1"/>
    </source>
</evidence>
<feature type="region of interest" description="Disordered" evidence="1">
    <location>
        <begin position="1"/>
        <end position="54"/>
    </location>
</feature>
<feature type="compositionally biased region" description="Basic and acidic residues" evidence="1">
    <location>
        <begin position="1"/>
        <end position="12"/>
    </location>
</feature>
<name>A0ABT4TVU8_9ACTN</name>
<reference evidence="2" key="1">
    <citation type="submission" date="2023-01" db="EMBL/GenBank/DDBJ databases">
        <title>Draft genome sequence of Nocardiopsis sp. LSu2-4 isolated from halophytes.</title>
        <authorList>
            <person name="Duangmal K."/>
            <person name="Chantavorakit T."/>
        </authorList>
    </citation>
    <scope>NUCLEOTIDE SEQUENCE</scope>
    <source>
        <strain evidence="2">LSu2-4</strain>
    </source>
</reference>
<feature type="compositionally biased region" description="Basic and acidic residues" evidence="1">
    <location>
        <begin position="42"/>
        <end position="54"/>
    </location>
</feature>
<dbReference type="Proteomes" id="UP001165685">
    <property type="component" value="Unassembled WGS sequence"/>
</dbReference>
<dbReference type="RefSeq" id="WP_270681413.1">
    <property type="nucleotide sequence ID" value="NZ_JAQFWP010000107.1"/>
</dbReference>
<evidence type="ECO:0000313" key="3">
    <source>
        <dbReference type="Proteomes" id="UP001165685"/>
    </source>
</evidence>
<proteinExistence type="predicted"/>
<keyword evidence="3" id="KW-1185">Reference proteome</keyword>
<evidence type="ECO:0000256" key="1">
    <source>
        <dbReference type="SAM" id="MobiDB-lite"/>
    </source>
</evidence>
<protein>
    <submittedName>
        <fullName evidence="2">Uncharacterized protein</fullName>
    </submittedName>
</protein>
<organism evidence="2 3">
    <name type="scientific">Nocardiopsis suaedae</name>
    <dbReference type="NCBI Taxonomy" id="3018444"/>
    <lineage>
        <taxon>Bacteria</taxon>
        <taxon>Bacillati</taxon>
        <taxon>Actinomycetota</taxon>
        <taxon>Actinomycetes</taxon>
        <taxon>Streptosporangiales</taxon>
        <taxon>Nocardiopsidaceae</taxon>
        <taxon>Nocardiopsis</taxon>
    </lineage>
</organism>
<dbReference type="EMBL" id="JAQFWP010000107">
    <property type="protein sequence ID" value="MDA2808825.1"/>
    <property type="molecule type" value="Genomic_DNA"/>
</dbReference>
<accession>A0ABT4TVU8</accession>
<gene>
    <name evidence="2" type="ORF">O4U47_30245</name>
</gene>